<dbReference type="Gene3D" id="3.30.230.70">
    <property type="entry name" value="GHMP Kinase, N-terminal domain"/>
    <property type="match status" value="1"/>
</dbReference>
<evidence type="ECO:0000256" key="3">
    <source>
        <dbReference type="ARBA" id="ARBA00006678"/>
    </source>
</evidence>
<protein>
    <recommendedName>
        <fullName evidence="6">Ribosomal RNA-processing protein 42</fullName>
    </recommendedName>
</protein>
<dbReference type="Pfam" id="PF03725">
    <property type="entry name" value="RNase_PH_C"/>
    <property type="match status" value="1"/>
</dbReference>
<dbReference type="InterPro" id="IPR015847">
    <property type="entry name" value="ExoRNase_PH_dom2"/>
</dbReference>
<dbReference type="InterPro" id="IPR001247">
    <property type="entry name" value="ExoRNase_PH_dom1"/>
</dbReference>
<dbReference type="Proteomes" id="UP001300502">
    <property type="component" value="Unassembled WGS sequence"/>
</dbReference>
<dbReference type="GO" id="GO:0000176">
    <property type="term" value="C:nuclear exosome (RNase complex)"/>
    <property type="evidence" value="ECO:0007669"/>
    <property type="project" value="TreeGrafter"/>
</dbReference>
<dbReference type="InterPro" id="IPR027408">
    <property type="entry name" value="PNPase/RNase_PH_dom_sf"/>
</dbReference>
<name>A0AAV9I838_9RHOD</name>
<dbReference type="GO" id="GO:0000467">
    <property type="term" value="P:exonucleolytic trimming to generate mature 3'-end of 5.8S rRNA from tricistronic rRNA transcript (SSU-rRNA, 5.8S rRNA, LSU-rRNA)"/>
    <property type="evidence" value="ECO:0007669"/>
    <property type="project" value="TreeGrafter"/>
</dbReference>
<dbReference type="Pfam" id="PF01138">
    <property type="entry name" value="RNase_PH"/>
    <property type="match status" value="1"/>
</dbReference>
<evidence type="ECO:0000256" key="4">
    <source>
        <dbReference type="ARBA" id="ARBA00022490"/>
    </source>
</evidence>
<accession>A0AAV9I838</accession>
<dbReference type="AlphaFoldDB" id="A0AAV9I838"/>
<dbReference type="EMBL" id="JANCYU010000016">
    <property type="protein sequence ID" value="KAK4523516.1"/>
    <property type="molecule type" value="Genomic_DNA"/>
</dbReference>
<dbReference type="InterPro" id="IPR020568">
    <property type="entry name" value="Ribosomal_Su5_D2-typ_SF"/>
</dbReference>
<evidence type="ECO:0000256" key="1">
    <source>
        <dbReference type="ARBA" id="ARBA00004496"/>
    </source>
</evidence>
<feature type="domain" description="Exoribonuclease phosphorolytic" evidence="8">
    <location>
        <begin position="198"/>
        <end position="249"/>
    </location>
</feature>
<comment type="subcellular location">
    <subcellularLocation>
        <location evidence="1">Cytoplasm</location>
    </subcellularLocation>
    <subcellularLocation>
        <location evidence="2">Nucleus</location>
        <location evidence="2">Nucleolus</location>
    </subcellularLocation>
</comment>
<comment type="similarity">
    <text evidence="3">Belongs to the RNase PH family.</text>
</comment>
<evidence type="ECO:0000313" key="9">
    <source>
        <dbReference type="EMBL" id="KAK4523516.1"/>
    </source>
</evidence>
<dbReference type="GO" id="GO:0035925">
    <property type="term" value="F:mRNA 3'-UTR AU-rich region binding"/>
    <property type="evidence" value="ECO:0007669"/>
    <property type="project" value="TreeGrafter"/>
</dbReference>
<dbReference type="GO" id="GO:0071038">
    <property type="term" value="P:TRAMP-dependent tRNA surveillance pathway"/>
    <property type="evidence" value="ECO:0007669"/>
    <property type="project" value="TreeGrafter"/>
</dbReference>
<sequence length="276" mass="30078">MFAVSKAEKSYLLEAIALGTRVDGRSLLEYRPISVQVGVLPSASGSSRLRLGETEVLVGVKVEVGDVAEASTENIQIHFTVECSGSANADFLGREAENWSSELQSALESAYQAANVFDEDRLKLVPGKFCWVFNVDILVLDTGGNMLDAISMATRAAFSTTLIPRVYIQENDGVFELEIDDNPNACDRLHIHRAPTFLTFALLGNNFVLDPSLQEETSARGKFSVAVDTNGDISYVYSFGLLDGVEMSKLLTIVKKTGKLLLDRLDHSIENDSSST</sequence>
<organism evidence="9 10">
    <name type="scientific">Galdieria yellowstonensis</name>
    <dbReference type="NCBI Taxonomy" id="3028027"/>
    <lineage>
        <taxon>Eukaryota</taxon>
        <taxon>Rhodophyta</taxon>
        <taxon>Bangiophyceae</taxon>
        <taxon>Galdieriales</taxon>
        <taxon>Galdieriaceae</taxon>
        <taxon>Galdieria</taxon>
    </lineage>
</organism>
<dbReference type="GO" id="GO:0000177">
    <property type="term" value="C:cytoplasmic exosome (RNase complex)"/>
    <property type="evidence" value="ECO:0007669"/>
    <property type="project" value="TreeGrafter"/>
</dbReference>
<evidence type="ECO:0000256" key="2">
    <source>
        <dbReference type="ARBA" id="ARBA00004604"/>
    </source>
</evidence>
<dbReference type="SUPFAM" id="SSF55666">
    <property type="entry name" value="Ribonuclease PH domain 2-like"/>
    <property type="match status" value="1"/>
</dbReference>
<proteinExistence type="inferred from homology"/>
<keyword evidence="10" id="KW-1185">Reference proteome</keyword>
<evidence type="ECO:0000313" key="10">
    <source>
        <dbReference type="Proteomes" id="UP001300502"/>
    </source>
</evidence>
<evidence type="ECO:0000259" key="8">
    <source>
        <dbReference type="Pfam" id="PF03725"/>
    </source>
</evidence>
<dbReference type="GO" id="GO:0005730">
    <property type="term" value="C:nucleolus"/>
    <property type="evidence" value="ECO:0007669"/>
    <property type="project" value="UniProtKB-SubCell"/>
</dbReference>
<dbReference type="PANTHER" id="PTHR11097">
    <property type="entry name" value="EXOSOME COMPLEX EXONUCLEASE RIBOSOMAL RNA PROCESSING PROTEIN"/>
    <property type="match status" value="1"/>
</dbReference>
<evidence type="ECO:0000256" key="6">
    <source>
        <dbReference type="ARBA" id="ARBA00042523"/>
    </source>
</evidence>
<dbReference type="GO" id="GO:0071035">
    <property type="term" value="P:nuclear polyadenylation-dependent rRNA catabolic process"/>
    <property type="evidence" value="ECO:0007669"/>
    <property type="project" value="TreeGrafter"/>
</dbReference>
<dbReference type="GO" id="GO:0034476">
    <property type="term" value="P:U5 snRNA 3'-end processing"/>
    <property type="evidence" value="ECO:0007669"/>
    <property type="project" value="TreeGrafter"/>
</dbReference>
<reference evidence="9 10" key="1">
    <citation type="submission" date="2022-07" db="EMBL/GenBank/DDBJ databases">
        <title>Genome-wide signatures of adaptation to extreme environments.</title>
        <authorList>
            <person name="Cho C.H."/>
            <person name="Yoon H.S."/>
        </authorList>
    </citation>
    <scope>NUCLEOTIDE SEQUENCE [LARGE SCALE GENOMIC DNA]</scope>
    <source>
        <strain evidence="9 10">108.79 E11</strain>
    </source>
</reference>
<dbReference type="CDD" id="cd11367">
    <property type="entry name" value="RNase_PH_RRP42"/>
    <property type="match status" value="1"/>
</dbReference>
<dbReference type="GO" id="GO:0034475">
    <property type="term" value="P:U4 snRNA 3'-end processing"/>
    <property type="evidence" value="ECO:0007669"/>
    <property type="project" value="TreeGrafter"/>
</dbReference>
<dbReference type="GO" id="GO:0016075">
    <property type="term" value="P:rRNA catabolic process"/>
    <property type="evidence" value="ECO:0007669"/>
    <property type="project" value="TreeGrafter"/>
</dbReference>
<dbReference type="InterPro" id="IPR050590">
    <property type="entry name" value="Exosome_comp_Rrp42_subfam"/>
</dbReference>
<evidence type="ECO:0000259" key="7">
    <source>
        <dbReference type="Pfam" id="PF01138"/>
    </source>
</evidence>
<comment type="caution">
    <text evidence="9">The sequence shown here is derived from an EMBL/GenBank/DDBJ whole genome shotgun (WGS) entry which is preliminary data.</text>
</comment>
<keyword evidence="5" id="KW-0271">Exosome</keyword>
<dbReference type="SUPFAM" id="SSF54211">
    <property type="entry name" value="Ribosomal protein S5 domain 2-like"/>
    <property type="match status" value="1"/>
</dbReference>
<dbReference type="InterPro" id="IPR036345">
    <property type="entry name" value="ExoRNase_PH_dom2_sf"/>
</dbReference>
<evidence type="ECO:0000256" key="5">
    <source>
        <dbReference type="ARBA" id="ARBA00022835"/>
    </source>
</evidence>
<feature type="domain" description="Exoribonuclease phosphorolytic" evidence="7">
    <location>
        <begin position="29"/>
        <end position="164"/>
    </location>
</feature>
<dbReference type="GO" id="GO:0034473">
    <property type="term" value="P:U1 snRNA 3'-end processing"/>
    <property type="evidence" value="ECO:0007669"/>
    <property type="project" value="TreeGrafter"/>
</dbReference>
<keyword evidence="4" id="KW-0963">Cytoplasm</keyword>
<dbReference type="PANTHER" id="PTHR11097:SF8">
    <property type="entry name" value="EXOSOME COMPLEX COMPONENT RRP42"/>
    <property type="match status" value="1"/>
</dbReference>
<gene>
    <name evidence="9" type="ORF">GAYE_PCTG69G1412</name>
</gene>
<dbReference type="GO" id="GO:0071028">
    <property type="term" value="P:nuclear mRNA surveillance"/>
    <property type="evidence" value="ECO:0007669"/>
    <property type="project" value="TreeGrafter"/>
</dbReference>